<proteinExistence type="predicted"/>
<gene>
    <name evidence="1" type="ORF">RJT34_01863</name>
</gene>
<comment type="caution">
    <text evidence="1">The sequence shown here is derived from an EMBL/GenBank/DDBJ whole genome shotgun (WGS) entry which is preliminary data.</text>
</comment>
<sequence>MMSSILRGNLSIFYGWQFKIDHVLVNDPPLIHSGDVVSPEAIQKVTTKVEEIITTTVIDDNNVAEWILEKLDTFVPIRSCSKNLKIQLMATWSTWVNLQLLDYVVYKNPS</sequence>
<reference evidence="1 2" key="1">
    <citation type="submission" date="2024-01" db="EMBL/GenBank/DDBJ databases">
        <title>The genomes of 5 underutilized Papilionoideae crops provide insights into root nodulation and disease resistance.</title>
        <authorList>
            <person name="Yuan L."/>
        </authorList>
    </citation>
    <scope>NUCLEOTIDE SEQUENCE [LARGE SCALE GENOMIC DNA]</scope>
    <source>
        <strain evidence="1">LY-2023</strain>
        <tissue evidence="1">Leaf</tissue>
    </source>
</reference>
<name>A0AAN9KIH9_CLITE</name>
<dbReference type="EMBL" id="JAYKXN010000001">
    <property type="protein sequence ID" value="KAK7317536.1"/>
    <property type="molecule type" value="Genomic_DNA"/>
</dbReference>
<dbReference type="AlphaFoldDB" id="A0AAN9KIH9"/>
<evidence type="ECO:0000313" key="1">
    <source>
        <dbReference type="EMBL" id="KAK7317536.1"/>
    </source>
</evidence>
<accession>A0AAN9KIH9</accession>
<protein>
    <submittedName>
        <fullName evidence="1">Uncharacterized protein</fullName>
    </submittedName>
</protein>
<evidence type="ECO:0000313" key="2">
    <source>
        <dbReference type="Proteomes" id="UP001359559"/>
    </source>
</evidence>
<organism evidence="1 2">
    <name type="scientific">Clitoria ternatea</name>
    <name type="common">Butterfly pea</name>
    <dbReference type="NCBI Taxonomy" id="43366"/>
    <lineage>
        <taxon>Eukaryota</taxon>
        <taxon>Viridiplantae</taxon>
        <taxon>Streptophyta</taxon>
        <taxon>Embryophyta</taxon>
        <taxon>Tracheophyta</taxon>
        <taxon>Spermatophyta</taxon>
        <taxon>Magnoliopsida</taxon>
        <taxon>eudicotyledons</taxon>
        <taxon>Gunneridae</taxon>
        <taxon>Pentapetalae</taxon>
        <taxon>rosids</taxon>
        <taxon>fabids</taxon>
        <taxon>Fabales</taxon>
        <taxon>Fabaceae</taxon>
        <taxon>Papilionoideae</taxon>
        <taxon>50 kb inversion clade</taxon>
        <taxon>NPAAA clade</taxon>
        <taxon>indigoferoid/millettioid clade</taxon>
        <taxon>Phaseoleae</taxon>
        <taxon>Clitoria</taxon>
    </lineage>
</organism>
<dbReference type="Proteomes" id="UP001359559">
    <property type="component" value="Unassembled WGS sequence"/>
</dbReference>
<keyword evidence="2" id="KW-1185">Reference proteome</keyword>